<reference evidence="2 3" key="1">
    <citation type="submission" date="2019-07" db="EMBL/GenBank/DDBJ databases">
        <title>Gilliamella genomes.</title>
        <authorList>
            <person name="Zheng H."/>
        </authorList>
    </citation>
    <scope>NUCLEOTIDE SEQUENCE [LARGE SCALE GENOMIC DNA]</scope>
    <source>
        <strain evidence="2 3">W8131</strain>
    </source>
</reference>
<evidence type="ECO:0008006" key="4">
    <source>
        <dbReference type="Google" id="ProtNLM"/>
    </source>
</evidence>
<keyword evidence="1" id="KW-0732">Signal</keyword>
<accession>A0A556RGB5</accession>
<dbReference type="Proteomes" id="UP000319138">
    <property type="component" value="Unassembled WGS sequence"/>
</dbReference>
<name>A0A556RGB5_9GAMM</name>
<proteinExistence type="predicted"/>
<feature type="chain" id="PRO_5021968170" description="Lipoprotein" evidence="1">
    <location>
        <begin position="21"/>
        <end position="69"/>
    </location>
</feature>
<dbReference type="PROSITE" id="PS51257">
    <property type="entry name" value="PROKAR_LIPOPROTEIN"/>
    <property type="match status" value="1"/>
</dbReference>
<dbReference type="AlphaFoldDB" id="A0A556RGB5"/>
<evidence type="ECO:0000313" key="3">
    <source>
        <dbReference type="Proteomes" id="UP000319138"/>
    </source>
</evidence>
<feature type="signal peptide" evidence="1">
    <location>
        <begin position="1"/>
        <end position="20"/>
    </location>
</feature>
<organism evidence="2 3">
    <name type="scientific">Gilliamella apicola</name>
    <dbReference type="NCBI Taxonomy" id="1196095"/>
    <lineage>
        <taxon>Bacteria</taxon>
        <taxon>Pseudomonadati</taxon>
        <taxon>Pseudomonadota</taxon>
        <taxon>Gammaproteobacteria</taxon>
        <taxon>Orbales</taxon>
        <taxon>Orbaceae</taxon>
        <taxon>Gilliamella</taxon>
    </lineage>
</organism>
<dbReference type="RefSeq" id="WP_222102658.1">
    <property type="nucleotide sequence ID" value="NZ_VMHL01000006.1"/>
</dbReference>
<sequence length="69" mass="7842">MMKSIIIALTCLTLSLSLTACGGKNDEGKQYHWSKAHGVLEDCRGVMNKSEQCQKNSNNQQYLFQIDRY</sequence>
<dbReference type="EMBL" id="VMHL01000006">
    <property type="protein sequence ID" value="TSJ87919.1"/>
    <property type="molecule type" value="Genomic_DNA"/>
</dbReference>
<protein>
    <recommendedName>
        <fullName evidence="4">Lipoprotein</fullName>
    </recommendedName>
</protein>
<evidence type="ECO:0000313" key="2">
    <source>
        <dbReference type="EMBL" id="TSJ87919.1"/>
    </source>
</evidence>
<evidence type="ECO:0000256" key="1">
    <source>
        <dbReference type="SAM" id="SignalP"/>
    </source>
</evidence>
<comment type="caution">
    <text evidence="2">The sequence shown here is derived from an EMBL/GenBank/DDBJ whole genome shotgun (WGS) entry which is preliminary data.</text>
</comment>
<gene>
    <name evidence="2" type="ORF">FPQ14_11270</name>
</gene>